<name>A0A0C9YSM8_9AGAM</name>
<accession>A0A0C9YSM8</accession>
<gene>
    <name evidence="1" type="ORF">PISMIDRAFT_688804</name>
</gene>
<dbReference type="Proteomes" id="UP000054018">
    <property type="component" value="Unassembled WGS sequence"/>
</dbReference>
<dbReference type="EMBL" id="KN834003">
    <property type="protein sequence ID" value="KIK13322.1"/>
    <property type="molecule type" value="Genomic_DNA"/>
</dbReference>
<organism evidence="1 2">
    <name type="scientific">Pisolithus microcarpus 441</name>
    <dbReference type="NCBI Taxonomy" id="765257"/>
    <lineage>
        <taxon>Eukaryota</taxon>
        <taxon>Fungi</taxon>
        <taxon>Dikarya</taxon>
        <taxon>Basidiomycota</taxon>
        <taxon>Agaricomycotina</taxon>
        <taxon>Agaricomycetes</taxon>
        <taxon>Agaricomycetidae</taxon>
        <taxon>Boletales</taxon>
        <taxon>Sclerodermatineae</taxon>
        <taxon>Pisolithaceae</taxon>
        <taxon>Pisolithus</taxon>
    </lineage>
</organism>
<dbReference type="AlphaFoldDB" id="A0A0C9YSM8"/>
<evidence type="ECO:0000313" key="2">
    <source>
        <dbReference type="Proteomes" id="UP000054018"/>
    </source>
</evidence>
<proteinExistence type="predicted"/>
<reference evidence="2" key="2">
    <citation type="submission" date="2015-01" db="EMBL/GenBank/DDBJ databases">
        <title>Evolutionary Origins and Diversification of the Mycorrhizal Mutualists.</title>
        <authorList>
            <consortium name="DOE Joint Genome Institute"/>
            <consortium name="Mycorrhizal Genomics Consortium"/>
            <person name="Kohler A."/>
            <person name="Kuo A."/>
            <person name="Nagy L.G."/>
            <person name="Floudas D."/>
            <person name="Copeland A."/>
            <person name="Barry K.W."/>
            <person name="Cichocki N."/>
            <person name="Veneault-Fourrey C."/>
            <person name="LaButti K."/>
            <person name="Lindquist E.A."/>
            <person name="Lipzen A."/>
            <person name="Lundell T."/>
            <person name="Morin E."/>
            <person name="Murat C."/>
            <person name="Riley R."/>
            <person name="Ohm R."/>
            <person name="Sun H."/>
            <person name="Tunlid A."/>
            <person name="Henrissat B."/>
            <person name="Grigoriev I.V."/>
            <person name="Hibbett D.S."/>
            <person name="Martin F."/>
        </authorList>
    </citation>
    <scope>NUCLEOTIDE SEQUENCE [LARGE SCALE GENOMIC DNA]</scope>
    <source>
        <strain evidence="2">441</strain>
    </source>
</reference>
<evidence type="ECO:0000313" key="1">
    <source>
        <dbReference type="EMBL" id="KIK13322.1"/>
    </source>
</evidence>
<protein>
    <submittedName>
        <fullName evidence="1">Uncharacterized protein</fullName>
    </submittedName>
</protein>
<dbReference type="HOGENOM" id="CLU_2948234_0_0_1"/>
<keyword evidence="2" id="KW-1185">Reference proteome</keyword>
<reference evidence="1 2" key="1">
    <citation type="submission" date="2014-04" db="EMBL/GenBank/DDBJ databases">
        <authorList>
            <consortium name="DOE Joint Genome Institute"/>
            <person name="Kuo A."/>
            <person name="Kohler A."/>
            <person name="Costa M.D."/>
            <person name="Nagy L.G."/>
            <person name="Floudas D."/>
            <person name="Copeland A."/>
            <person name="Barry K.W."/>
            <person name="Cichocki N."/>
            <person name="Veneault-Fourrey C."/>
            <person name="LaButti K."/>
            <person name="Lindquist E.A."/>
            <person name="Lipzen A."/>
            <person name="Lundell T."/>
            <person name="Morin E."/>
            <person name="Murat C."/>
            <person name="Sun H."/>
            <person name="Tunlid A."/>
            <person name="Henrissat B."/>
            <person name="Grigoriev I.V."/>
            <person name="Hibbett D.S."/>
            <person name="Martin F."/>
            <person name="Nordberg H.P."/>
            <person name="Cantor M.N."/>
            <person name="Hua S.X."/>
        </authorList>
    </citation>
    <scope>NUCLEOTIDE SEQUENCE [LARGE SCALE GENOMIC DNA]</scope>
    <source>
        <strain evidence="1 2">441</strain>
    </source>
</reference>
<feature type="non-terminal residue" evidence="1">
    <location>
        <position position="1"/>
    </location>
</feature>
<sequence length="60" mass="6664">KIGVKLFRTRYWALNASTGPSQVQPRRRHLAWQTLRMPLPSGGTAVVPAAISEMTSGTKW</sequence>